<gene>
    <name evidence="3" type="ORF">GCM10023329_01250</name>
</gene>
<dbReference type="EMBL" id="BAABJV010000001">
    <property type="protein sequence ID" value="GAA4760022.1"/>
    <property type="molecule type" value="Genomic_DNA"/>
</dbReference>
<proteinExistence type="predicted"/>
<evidence type="ECO:0000313" key="3">
    <source>
        <dbReference type="EMBL" id="GAA4760022.1"/>
    </source>
</evidence>
<evidence type="ECO:0000313" key="4">
    <source>
        <dbReference type="Proteomes" id="UP001501147"/>
    </source>
</evidence>
<sequence>MILAPAPAPGRPAESCSALMAAAYRRLAVLCPALEVAVCAPGAPAGPGWVDGTELVGRPGLLDALLADGADRITSEHGRAPRPDVTASRFLHGHLWSLCLLLSGPWYLERRVPLLRPEDVRLALGGGGHQVVPGAFACLPGDPAAGLPGVRVLSGEREAAEVLLDAVAALARPLCGALSPRLRRGPRALWGMVEDDLVSGIWYLGRMLGEEERAVGEAERLLPGPVAPFPAGAAFRWLEDADGKRHPTRDRAGCCLYYTLRPAEACGTCPRTGDAERLRRIAAERGPAQAPPPAPDRGGDS</sequence>
<feature type="region of interest" description="Disordered" evidence="1">
    <location>
        <begin position="277"/>
        <end position="301"/>
    </location>
</feature>
<dbReference type="Pfam" id="PF11575">
    <property type="entry name" value="FhuF_C"/>
    <property type="match status" value="1"/>
</dbReference>
<feature type="domain" description="Ferric siderophore reductase C-terminal" evidence="2">
    <location>
        <begin position="251"/>
        <end position="271"/>
    </location>
</feature>
<keyword evidence="4" id="KW-1185">Reference proteome</keyword>
<evidence type="ECO:0000256" key="1">
    <source>
        <dbReference type="SAM" id="MobiDB-lite"/>
    </source>
</evidence>
<accession>A0ABP8ZLT9</accession>
<reference evidence="4" key="1">
    <citation type="journal article" date="2019" name="Int. J. Syst. Evol. Microbiol.">
        <title>The Global Catalogue of Microorganisms (GCM) 10K type strain sequencing project: providing services to taxonomists for standard genome sequencing and annotation.</title>
        <authorList>
            <consortium name="The Broad Institute Genomics Platform"/>
            <consortium name="The Broad Institute Genome Sequencing Center for Infectious Disease"/>
            <person name="Wu L."/>
            <person name="Ma J."/>
        </authorList>
    </citation>
    <scope>NUCLEOTIDE SEQUENCE [LARGE SCALE GENOMIC DNA]</scope>
    <source>
        <strain evidence="4">JCM 18324</strain>
    </source>
</reference>
<protein>
    <submittedName>
        <fullName evidence="3">(2Fe-2S)-binding protein</fullName>
    </submittedName>
</protein>
<dbReference type="RefSeq" id="WP_345608191.1">
    <property type="nucleotide sequence ID" value="NZ_BAABJV010000001.1"/>
</dbReference>
<dbReference type="Proteomes" id="UP001501147">
    <property type="component" value="Unassembled WGS sequence"/>
</dbReference>
<name>A0ABP8ZLT9_9ACTN</name>
<evidence type="ECO:0000259" key="2">
    <source>
        <dbReference type="Pfam" id="PF11575"/>
    </source>
</evidence>
<dbReference type="InterPro" id="IPR024726">
    <property type="entry name" value="FhuF_C"/>
</dbReference>
<comment type="caution">
    <text evidence="3">The sequence shown here is derived from an EMBL/GenBank/DDBJ whole genome shotgun (WGS) entry which is preliminary data.</text>
</comment>
<organism evidence="3 4">
    <name type="scientific">Streptomyces sanyensis</name>
    <dbReference type="NCBI Taxonomy" id="568869"/>
    <lineage>
        <taxon>Bacteria</taxon>
        <taxon>Bacillati</taxon>
        <taxon>Actinomycetota</taxon>
        <taxon>Actinomycetes</taxon>
        <taxon>Kitasatosporales</taxon>
        <taxon>Streptomycetaceae</taxon>
        <taxon>Streptomyces</taxon>
    </lineage>
</organism>